<sequence>MMKFFKFLKKTYVSWDKNDPWAKSAVIAYYALFSLPSLLMITVHFAGIFYGREAVQGRITSEIGGLIGQGSAEAIETMISNAALEDSSLITVILGIGMLIFAATGVFFQLQKALNNIWSVRAKEEGFMNMLKRRATSFGVVLAIGLLLLITLFISAAISALSNYVSAYYSEVSSVMVSILNFLISQVFITALFASIFTILPDVKIKWKTTILGAFLTSLLFLVGKYLIGFYFSQSNPASVYGAAGSVVLILLWVYYTCLILFFGAELTVNWALYKNIKISPTKHATLSYEKELEELRAYKSKLKEDHNKAKSLKNNIDL</sequence>
<keyword evidence="2" id="KW-1003">Cell membrane</keyword>
<evidence type="ECO:0000256" key="1">
    <source>
        <dbReference type="ARBA" id="ARBA00004651"/>
    </source>
</evidence>
<feature type="transmembrane region" description="Helical" evidence="7">
    <location>
        <begin position="138"/>
        <end position="159"/>
    </location>
</feature>
<dbReference type="GO" id="GO:0005886">
    <property type="term" value="C:plasma membrane"/>
    <property type="evidence" value="ECO:0007669"/>
    <property type="project" value="UniProtKB-SubCell"/>
</dbReference>
<dbReference type="OrthoDB" id="9797028at2"/>
<dbReference type="Proteomes" id="UP000261082">
    <property type="component" value="Unassembled WGS sequence"/>
</dbReference>
<feature type="transmembrane region" description="Helical" evidence="7">
    <location>
        <begin position="179"/>
        <end position="200"/>
    </location>
</feature>
<organism evidence="8 9">
    <name type="scientific">Marixanthomonas ophiurae</name>
    <dbReference type="NCBI Taxonomy" id="387659"/>
    <lineage>
        <taxon>Bacteria</taxon>
        <taxon>Pseudomonadati</taxon>
        <taxon>Bacteroidota</taxon>
        <taxon>Flavobacteriia</taxon>
        <taxon>Flavobacteriales</taxon>
        <taxon>Flavobacteriaceae</taxon>
        <taxon>Marixanthomonas</taxon>
    </lineage>
</organism>
<evidence type="ECO:0000256" key="4">
    <source>
        <dbReference type="ARBA" id="ARBA00022989"/>
    </source>
</evidence>
<dbReference type="PIRSF" id="PIRSF035875">
    <property type="entry name" value="RNase_BN"/>
    <property type="match status" value="1"/>
</dbReference>
<keyword evidence="6" id="KW-0175">Coiled coil</keyword>
<feature type="transmembrane region" description="Helical" evidence="7">
    <location>
        <begin position="88"/>
        <end position="108"/>
    </location>
</feature>
<evidence type="ECO:0000256" key="3">
    <source>
        <dbReference type="ARBA" id="ARBA00022692"/>
    </source>
</evidence>
<reference evidence="8 9" key="1">
    <citation type="journal article" date="2007" name="Int. J. Syst. Evol. Microbiol.">
        <title>Marixanthomonas ophiurae gen. nov., sp. nov., a marine bacterium of the family Flavobacteriaceae isolated from a deep-sea brittle star.</title>
        <authorList>
            <person name="Romanenko L.A."/>
            <person name="Uchino M."/>
            <person name="Frolova G.M."/>
            <person name="Mikhailov V.V."/>
        </authorList>
    </citation>
    <scope>NUCLEOTIDE SEQUENCE [LARGE SCALE GENOMIC DNA]</scope>
    <source>
        <strain evidence="8 9">KMM 3046</strain>
    </source>
</reference>
<feature type="transmembrane region" description="Helical" evidence="7">
    <location>
        <begin position="27"/>
        <end position="50"/>
    </location>
</feature>
<evidence type="ECO:0000313" key="8">
    <source>
        <dbReference type="EMBL" id="RFN58311.1"/>
    </source>
</evidence>
<dbReference type="Pfam" id="PF03631">
    <property type="entry name" value="Virul_fac_BrkB"/>
    <property type="match status" value="1"/>
</dbReference>
<evidence type="ECO:0000256" key="7">
    <source>
        <dbReference type="SAM" id="Phobius"/>
    </source>
</evidence>
<keyword evidence="4 7" id="KW-1133">Transmembrane helix</keyword>
<keyword evidence="9" id="KW-1185">Reference proteome</keyword>
<gene>
    <name evidence="8" type="ORF">DZ858_13890</name>
</gene>
<protein>
    <submittedName>
        <fullName evidence="8">YihY/virulence factor BrkB family protein</fullName>
    </submittedName>
</protein>
<dbReference type="EMBL" id="QVID01000002">
    <property type="protein sequence ID" value="RFN58311.1"/>
    <property type="molecule type" value="Genomic_DNA"/>
</dbReference>
<comment type="caution">
    <text evidence="8">The sequence shown here is derived from an EMBL/GenBank/DDBJ whole genome shotgun (WGS) entry which is preliminary data.</text>
</comment>
<dbReference type="PANTHER" id="PTHR30213:SF1">
    <property type="entry name" value="INNER MEMBRANE PROTEIN YHJD"/>
    <property type="match status" value="1"/>
</dbReference>
<keyword evidence="3 7" id="KW-0812">Transmembrane</keyword>
<feature type="coiled-coil region" evidence="6">
    <location>
        <begin position="286"/>
        <end position="316"/>
    </location>
</feature>
<evidence type="ECO:0000313" key="9">
    <source>
        <dbReference type="Proteomes" id="UP000261082"/>
    </source>
</evidence>
<evidence type="ECO:0000256" key="2">
    <source>
        <dbReference type="ARBA" id="ARBA00022475"/>
    </source>
</evidence>
<name>A0A3E1Q858_9FLAO</name>
<feature type="transmembrane region" description="Helical" evidence="7">
    <location>
        <begin position="212"/>
        <end position="233"/>
    </location>
</feature>
<accession>A0A3E1Q858</accession>
<proteinExistence type="predicted"/>
<keyword evidence="5 7" id="KW-0472">Membrane</keyword>
<evidence type="ECO:0000256" key="5">
    <source>
        <dbReference type="ARBA" id="ARBA00023136"/>
    </source>
</evidence>
<feature type="transmembrane region" description="Helical" evidence="7">
    <location>
        <begin position="253"/>
        <end position="274"/>
    </location>
</feature>
<dbReference type="InterPro" id="IPR017039">
    <property type="entry name" value="Virul_fac_BrkB"/>
</dbReference>
<dbReference type="PANTHER" id="PTHR30213">
    <property type="entry name" value="INNER MEMBRANE PROTEIN YHJD"/>
    <property type="match status" value="1"/>
</dbReference>
<dbReference type="AlphaFoldDB" id="A0A3E1Q858"/>
<evidence type="ECO:0000256" key="6">
    <source>
        <dbReference type="SAM" id="Coils"/>
    </source>
</evidence>
<comment type="subcellular location">
    <subcellularLocation>
        <location evidence="1">Cell membrane</location>
        <topology evidence="1">Multi-pass membrane protein</topology>
    </subcellularLocation>
</comment>
<dbReference type="NCBIfam" id="TIGR00765">
    <property type="entry name" value="yihY_not_rbn"/>
    <property type="match status" value="1"/>
</dbReference>